<dbReference type="InterPro" id="IPR011989">
    <property type="entry name" value="ARM-like"/>
</dbReference>
<evidence type="ECO:0000313" key="2">
    <source>
        <dbReference type="EMBL" id="EFN58851.1"/>
    </source>
</evidence>
<dbReference type="InterPro" id="IPR016024">
    <property type="entry name" value="ARM-type_fold"/>
</dbReference>
<dbReference type="PANTHER" id="PTHR12363:SF54">
    <property type="entry name" value="NUCLEAR TRANSPORT RECEPTOR"/>
    <property type="match status" value="1"/>
</dbReference>
<dbReference type="Gene3D" id="1.25.10.10">
    <property type="entry name" value="Leucine-rich Repeat Variant"/>
    <property type="match status" value="1"/>
</dbReference>
<feature type="region of interest" description="Disordered" evidence="1">
    <location>
        <begin position="828"/>
        <end position="858"/>
    </location>
</feature>
<dbReference type="GeneID" id="17358182"/>
<name>E1Z612_CHLVA</name>
<accession>E1Z612</accession>
<organism evidence="3">
    <name type="scientific">Chlorella variabilis</name>
    <name type="common">Green alga</name>
    <dbReference type="NCBI Taxonomy" id="554065"/>
    <lineage>
        <taxon>Eukaryota</taxon>
        <taxon>Viridiplantae</taxon>
        <taxon>Chlorophyta</taxon>
        <taxon>core chlorophytes</taxon>
        <taxon>Trebouxiophyceae</taxon>
        <taxon>Chlorellales</taxon>
        <taxon>Chlorellaceae</taxon>
        <taxon>Chlorella clade</taxon>
        <taxon>Chlorella</taxon>
    </lineage>
</organism>
<protein>
    <recommendedName>
        <fullName evidence="4">Exportin-1/Importin-beta-like domain-containing protein</fullName>
    </recommendedName>
</protein>
<gene>
    <name evidence="2" type="ORF">CHLNCDRAFT_140709</name>
</gene>
<dbReference type="SUPFAM" id="SSF48371">
    <property type="entry name" value="ARM repeat"/>
    <property type="match status" value="1"/>
</dbReference>
<reference evidence="2 3" key="1">
    <citation type="journal article" date="2010" name="Plant Cell">
        <title>The Chlorella variabilis NC64A genome reveals adaptation to photosymbiosis, coevolution with viruses, and cryptic sex.</title>
        <authorList>
            <person name="Blanc G."/>
            <person name="Duncan G."/>
            <person name="Agarkova I."/>
            <person name="Borodovsky M."/>
            <person name="Gurnon J."/>
            <person name="Kuo A."/>
            <person name="Lindquist E."/>
            <person name="Lucas S."/>
            <person name="Pangilinan J."/>
            <person name="Polle J."/>
            <person name="Salamov A."/>
            <person name="Terry A."/>
            <person name="Yamada T."/>
            <person name="Dunigan D.D."/>
            <person name="Grigoriev I.V."/>
            <person name="Claverie J.M."/>
            <person name="Van Etten J.L."/>
        </authorList>
    </citation>
    <scope>NUCLEOTIDE SEQUENCE [LARGE SCALE GENOMIC DNA]</scope>
    <source>
        <strain evidence="2 3">NC64A</strain>
    </source>
</reference>
<dbReference type="InterPro" id="IPR051345">
    <property type="entry name" value="Importin_beta-like_NTR"/>
</dbReference>
<dbReference type="PANTHER" id="PTHR12363">
    <property type="entry name" value="TRANSPORTIN 3 AND IMPORTIN 13"/>
    <property type="match status" value="1"/>
</dbReference>
<keyword evidence="3" id="KW-1185">Reference proteome</keyword>
<dbReference type="EMBL" id="GL433837">
    <property type="protein sequence ID" value="EFN58851.1"/>
    <property type="molecule type" value="Genomic_DNA"/>
</dbReference>
<dbReference type="OrthoDB" id="515902at2759"/>
<evidence type="ECO:0008006" key="4">
    <source>
        <dbReference type="Google" id="ProtNLM"/>
    </source>
</evidence>
<evidence type="ECO:0000256" key="1">
    <source>
        <dbReference type="SAM" id="MobiDB-lite"/>
    </source>
</evidence>
<dbReference type="GO" id="GO:0006606">
    <property type="term" value="P:protein import into nucleus"/>
    <property type="evidence" value="ECO:0007669"/>
    <property type="project" value="TreeGrafter"/>
</dbReference>
<dbReference type="RefSeq" id="XP_005850953.1">
    <property type="nucleotide sequence ID" value="XM_005850891.1"/>
</dbReference>
<dbReference type="GO" id="GO:0005737">
    <property type="term" value="C:cytoplasm"/>
    <property type="evidence" value="ECO:0007669"/>
    <property type="project" value="TreeGrafter"/>
</dbReference>
<evidence type="ECO:0000313" key="3">
    <source>
        <dbReference type="Proteomes" id="UP000008141"/>
    </source>
</evidence>
<dbReference type="KEGG" id="cvr:CHLNCDRAFT_140709"/>
<dbReference type="eggNOG" id="ENOG502R8ET">
    <property type="taxonomic scope" value="Eukaryota"/>
</dbReference>
<dbReference type="AlphaFoldDB" id="E1Z612"/>
<dbReference type="InParanoid" id="E1Z612"/>
<dbReference type="Proteomes" id="UP000008141">
    <property type="component" value="Unassembled WGS sequence"/>
</dbReference>
<sequence length="1079" mass="110834">MQGAVELRSALQALYCSTDSEERHAADLWLRGFSAQDGAWQLLAELLADPAGAQHVSARFFAATSLRHCCQRQPGVVQPAALASLAPLLVQQLAAAAAAGCWHTRNQLAAALATVAVRAPAWPEAEVLPQLMALAQGALQGSGSGGGEWQQLALLRLLSALAEAACSKDVGMHPQRRAALTAALAAASQPLDTVKQALAPGSTPAVQVAALQLLQAWCALGQPPAGAEDSTALWQQLHAAALHPEMGGPAAEALAALYAACQAGYSGAASDSPQLARRRHQLLGVLLSLLPGWAAELQQALAQAQQPHQQARLLFAALTVLGAAARAADSQAGTLPAPAAAAAAEAVHLAAEVALASLQHPQLEVTLAALQLWDEQLERWKGSGAAASGAAHSGAAAGACTLQQRSALLAQLCGALLQRMALPADLPAAVCTADARDLPDGVQKLQVRREVGDTFRAAADCLGPRQTRQQLLQLAGEAAVAGAPLQQECCLYAANLIWGRQRSPEAHEAAEEVRQAAAAVAAALRPATPKLAGTALTLLGGMAEQLPALVQREAVVKGPNGRQQGSGLLARLLEVLLQLVQLPSDEKLSRNAATCCYRLTGSRQLAAALAAQHPGWGEALCGCFAAAGGMHQRPQEGEDLSTAQFLLVTICRLSAAAAGEAGGAPHSQQCAALLRQLLGQMAAAADAALDAAAAAPPGGAQHQRQLEQAALQVESIAVAIEAVANSCSSAAQGDRGGAAGLQYLPVLLTSIERVLRRVAAAGCAAQQVPDPGRGQPRQPQQHLLHHLAAAVAPTPAAGTGLDLLHPLVAAPQHPCVLQTLAQLASSRLGGGSSSSGSGPSQQLQAAARSSLQAAAVEHGSDPDWQPAILALGESCVRWLPAVAADGATLDALLCTAQHSMRSFHREACERAVQFAEALCCVGCPPRHSRADGASAAPSPPHATQPPAAAAAAAAAAHQHLRRCLDAGLGSQLVLGLLLAASGTMPAYMMAPVAEVLHRTWQAVGTDRFDAWLREAALQLAGGGEAPWRRWKAEAQAAALRELLAEPCLHDARRFKRLLKVFCGGKKKGRVGDPPARGGG</sequence>
<feature type="compositionally biased region" description="Low complexity" evidence="1">
    <location>
        <begin position="834"/>
        <end position="855"/>
    </location>
</feature>
<proteinExistence type="predicted"/>